<dbReference type="NCBIfam" id="TIGR03535">
    <property type="entry name" value="DapD_actino"/>
    <property type="match status" value="1"/>
</dbReference>
<dbReference type="InterPro" id="IPR026586">
    <property type="entry name" value="Type2_DapD"/>
</dbReference>
<organism evidence="10">
    <name type="scientific">freshwater metagenome</name>
    <dbReference type="NCBI Taxonomy" id="449393"/>
    <lineage>
        <taxon>unclassified sequences</taxon>
        <taxon>metagenomes</taxon>
        <taxon>ecological metagenomes</taxon>
    </lineage>
</organism>
<dbReference type="Gene3D" id="3.30.60.70">
    <property type="entry name" value="Trimeric LpxA-like enzymes"/>
    <property type="match status" value="1"/>
</dbReference>
<dbReference type="Gene3D" id="3.30.70.2010">
    <property type="match status" value="1"/>
</dbReference>
<reference evidence="10" key="1">
    <citation type="submission" date="2020-05" db="EMBL/GenBank/DDBJ databases">
        <authorList>
            <person name="Chiriac C."/>
            <person name="Salcher M."/>
            <person name="Ghai R."/>
            <person name="Kavagutti S V."/>
        </authorList>
    </citation>
    <scope>NUCLEOTIDE SEQUENCE</scope>
</reference>
<dbReference type="CDD" id="cd04649">
    <property type="entry name" value="LbH_THP_succinylT_putative"/>
    <property type="match status" value="1"/>
</dbReference>
<evidence type="ECO:0000256" key="1">
    <source>
        <dbReference type="ARBA" id="ARBA00022490"/>
    </source>
</evidence>
<keyword evidence="8" id="KW-0012">Acyltransferase</keyword>
<evidence type="ECO:0000313" key="10">
    <source>
        <dbReference type="EMBL" id="CAB4332309.1"/>
    </source>
</evidence>
<feature type="domain" description="2,3,4,5-tetrahydropyridine-2,6-dicarboxylate N-succinyltransferase middle" evidence="9">
    <location>
        <begin position="103"/>
        <end position="143"/>
    </location>
</feature>
<dbReference type="InterPro" id="IPR032784">
    <property type="entry name" value="THDPS_M"/>
</dbReference>
<keyword evidence="6" id="KW-0220">Diaminopimelate biosynthesis</keyword>
<accession>A0A6J5YW96</accession>
<evidence type="ECO:0000256" key="5">
    <source>
        <dbReference type="ARBA" id="ARBA00022842"/>
    </source>
</evidence>
<dbReference type="InterPro" id="IPR011004">
    <property type="entry name" value="Trimer_LpxA-like_sf"/>
</dbReference>
<dbReference type="InterPro" id="IPR038361">
    <property type="entry name" value="THDPS_M_sf"/>
</dbReference>
<proteinExistence type="inferred from homology"/>
<sequence>MSTSANVNLAHGHGVATMAGSSILDVWYPEPALGPLAGEPDASLVAMALPDTERGVTRKVVSVEIDLDSAPTDALDAYLRLHLLSHRLVKPHGQVLDGIFGLLSNVVWTSAGPCAVEGFELTRARLKLKYGSVAVYGVDKFPRMVDYVIPSGVRIADADRVRLGAYLAHGTTVMHEGFVNFNAGTLGTSMVEGRISAGVVVGDGTDVGGGASIMGTLSGGGKEVISIGEKCLLGANSGLGISLGDNCVIEAGTYITAAAKVTLPDGEVVKAGSLSGASNLLFRRNSLTGGLEVVMRTGTWGGLNALLHAN</sequence>
<evidence type="ECO:0000256" key="7">
    <source>
        <dbReference type="ARBA" id="ARBA00023154"/>
    </source>
</evidence>
<dbReference type="GO" id="GO:0008666">
    <property type="term" value="F:2,3,4,5-tetrahydropyridine-2,6-dicarboxylate N-succinyltransferase activity"/>
    <property type="evidence" value="ECO:0007669"/>
    <property type="project" value="InterPro"/>
</dbReference>
<dbReference type="SUPFAM" id="SSF51161">
    <property type="entry name" value="Trimeric LpxA-like enzymes"/>
    <property type="match status" value="1"/>
</dbReference>
<name>A0A6J5YW96_9ZZZZ</name>
<evidence type="ECO:0000259" key="9">
    <source>
        <dbReference type="Pfam" id="PF14789"/>
    </source>
</evidence>
<protein>
    <submittedName>
        <fullName evidence="10">Unannotated protein</fullName>
    </submittedName>
</protein>
<keyword evidence="2" id="KW-0028">Amino-acid biosynthesis</keyword>
<dbReference type="Gene3D" id="2.160.10.10">
    <property type="entry name" value="Hexapeptide repeat proteins"/>
    <property type="match status" value="1"/>
</dbReference>
<dbReference type="AlphaFoldDB" id="A0A6J5YW96"/>
<dbReference type="GO" id="GO:0019877">
    <property type="term" value="P:diaminopimelate biosynthetic process"/>
    <property type="evidence" value="ECO:0007669"/>
    <property type="project" value="UniProtKB-KW"/>
</dbReference>
<keyword evidence="3" id="KW-0808">Transferase</keyword>
<evidence type="ECO:0000256" key="3">
    <source>
        <dbReference type="ARBA" id="ARBA00022679"/>
    </source>
</evidence>
<keyword evidence="1" id="KW-0963">Cytoplasm</keyword>
<evidence type="ECO:0000256" key="4">
    <source>
        <dbReference type="ARBA" id="ARBA00022723"/>
    </source>
</evidence>
<dbReference type="GO" id="GO:0046872">
    <property type="term" value="F:metal ion binding"/>
    <property type="evidence" value="ECO:0007669"/>
    <property type="project" value="UniProtKB-KW"/>
</dbReference>
<dbReference type="HAMAP" id="MF_02122">
    <property type="entry name" value="DapD_type2"/>
    <property type="match status" value="1"/>
</dbReference>
<dbReference type="InterPro" id="IPR019875">
    <property type="entry name" value="DapD_actinobacteria"/>
</dbReference>
<dbReference type="InterPro" id="IPR001451">
    <property type="entry name" value="Hexapep"/>
</dbReference>
<evidence type="ECO:0000256" key="2">
    <source>
        <dbReference type="ARBA" id="ARBA00022605"/>
    </source>
</evidence>
<evidence type="ECO:0000256" key="8">
    <source>
        <dbReference type="ARBA" id="ARBA00023315"/>
    </source>
</evidence>
<gene>
    <name evidence="10" type="ORF">UFOPK3775_00273</name>
</gene>
<dbReference type="GO" id="GO:0009085">
    <property type="term" value="P:lysine biosynthetic process"/>
    <property type="evidence" value="ECO:0007669"/>
    <property type="project" value="UniProtKB-KW"/>
</dbReference>
<evidence type="ECO:0000256" key="6">
    <source>
        <dbReference type="ARBA" id="ARBA00022915"/>
    </source>
</evidence>
<dbReference type="EMBL" id="CAESAK010000022">
    <property type="protein sequence ID" value="CAB4332309.1"/>
    <property type="molecule type" value="Genomic_DNA"/>
</dbReference>
<keyword evidence="7" id="KW-0457">Lysine biosynthesis</keyword>
<dbReference type="Pfam" id="PF14602">
    <property type="entry name" value="Hexapep_2"/>
    <property type="match status" value="1"/>
</dbReference>
<keyword evidence="5" id="KW-0460">Magnesium</keyword>
<keyword evidence="4" id="KW-0479">Metal-binding</keyword>
<dbReference type="Pfam" id="PF14789">
    <property type="entry name" value="THDPS_M"/>
    <property type="match status" value="1"/>
</dbReference>